<accession>A0A6V8P8R7</accession>
<evidence type="ECO:0000313" key="3">
    <source>
        <dbReference type="Proteomes" id="UP000591948"/>
    </source>
</evidence>
<evidence type="ECO:0000259" key="1">
    <source>
        <dbReference type="Pfam" id="PF00534"/>
    </source>
</evidence>
<dbReference type="CDD" id="cd03801">
    <property type="entry name" value="GT4_PimA-like"/>
    <property type="match status" value="1"/>
</dbReference>
<dbReference type="Proteomes" id="UP000591948">
    <property type="component" value="Unassembled WGS sequence"/>
</dbReference>
<dbReference type="PANTHER" id="PTHR12526">
    <property type="entry name" value="GLYCOSYLTRANSFERASE"/>
    <property type="match status" value="1"/>
</dbReference>
<evidence type="ECO:0000313" key="2">
    <source>
        <dbReference type="EMBL" id="GFP27371.1"/>
    </source>
</evidence>
<dbReference type="InterPro" id="IPR001296">
    <property type="entry name" value="Glyco_trans_1"/>
</dbReference>
<reference evidence="2 3" key="1">
    <citation type="journal article" date="2020" name="Front. Microbiol.">
        <title>Single-cell genomics of novel Actinobacteria with the Wood-Ljungdahl pathway discovered in a serpentinizing system.</title>
        <authorList>
            <person name="Merino N."/>
            <person name="Kawai M."/>
            <person name="Boyd E.S."/>
            <person name="Colman D.R."/>
            <person name="McGlynn S.E."/>
            <person name="Nealson K.H."/>
            <person name="Kurokawa K."/>
            <person name="Hongoh Y."/>
        </authorList>
    </citation>
    <scope>NUCLEOTIDE SEQUENCE [LARGE SCALE GENOMIC DNA]</scope>
    <source>
        <strain evidence="2 3">S33</strain>
    </source>
</reference>
<dbReference type="GO" id="GO:0016757">
    <property type="term" value="F:glycosyltransferase activity"/>
    <property type="evidence" value="ECO:0007669"/>
    <property type="project" value="InterPro"/>
</dbReference>
<protein>
    <recommendedName>
        <fullName evidence="1">Glycosyl transferase family 1 domain-containing protein</fullName>
    </recommendedName>
</protein>
<organism evidence="2 3">
    <name type="scientific">Candidatus Hakubella thermalkaliphila</name>
    <dbReference type="NCBI Taxonomy" id="2754717"/>
    <lineage>
        <taxon>Bacteria</taxon>
        <taxon>Bacillati</taxon>
        <taxon>Actinomycetota</taxon>
        <taxon>Actinomycetota incertae sedis</taxon>
        <taxon>Candidatus Hakubellales</taxon>
        <taxon>Candidatus Hakubellaceae</taxon>
        <taxon>Candidatus Hakubella</taxon>
    </lineage>
</organism>
<sequence>MRYKKITPDNSVFVILSFEGPDLYSQAGGLGFRVTELSEALAKKGFETHVIFVGDPYKPAVETLNQKRLILHRWSQWISKYYPLGVYQGEEEKLYDYNESVPYFVLDEIARPAVKEKKKLVVLAEEWHTAECVMRLSDLLHYFGLRDKAVIFWNANHTMSFDRINWGRLAFVATLTTVSRFMKHYMWDMGLNPIVIPNGVPDRMFQGVDREKVARFREVFESDFLLLKVGRMDPNKRWNMAMDAVAELKRRGSKVNFLIRPGREPYGGEVIYNAERNGLYVYNLNLSKPTFEELLEALQEARDADVLTLNFVVEDEYLRIFYYGCDAVLANSGMEPFGLVGLEVMACGGVVFTGCTGEEYAIPYQNAIVLETADPVEIVNNLYYLKSEPAVGQKIRREAKIAAKRYAWGQVVDNLLRKIEYAAIMQKSDMGD</sequence>
<dbReference type="EMBL" id="BLRY01000031">
    <property type="protein sequence ID" value="GFP27371.1"/>
    <property type="molecule type" value="Genomic_DNA"/>
</dbReference>
<dbReference type="SUPFAM" id="SSF53756">
    <property type="entry name" value="UDP-Glycosyltransferase/glycogen phosphorylase"/>
    <property type="match status" value="1"/>
</dbReference>
<comment type="caution">
    <text evidence="2">The sequence shown here is derived from an EMBL/GenBank/DDBJ whole genome shotgun (WGS) entry which is preliminary data.</text>
</comment>
<dbReference type="AlphaFoldDB" id="A0A6V8P8R7"/>
<proteinExistence type="predicted"/>
<dbReference type="Pfam" id="PF00534">
    <property type="entry name" value="Glycos_transf_1"/>
    <property type="match status" value="1"/>
</dbReference>
<dbReference type="Gene3D" id="3.40.50.2000">
    <property type="entry name" value="Glycogen Phosphorylase B"/>
    <property type="match status" value="2"/>
</dbReference>
<dbReference type="RefSeq" id="WP_176233272.1">
    <property type="nucleotide sequence ID" value="NZ_BLRY01000031.1"/>
</dbReference>
<name>A0A6V8P8R7_9ACTN</name>
<gene>
    <name evidence="2" type="ORF">HKBW3S33_00784</name>
</gene>
<feature type="domain" description="Glycosyl transferase family 1" evidence="1">
    <location>
        <begin position="214"/>
        <end position="399"/>
    </location>
</feature>
<keyword evidence="3" id="KW-1185">Reference proteome</keyword>